<keyword evidence="2" id="KW-1185">Reference proteome</keyword>
<evidence type="ECO:0000313" key="2">
    <source>
        <dbReference type="Proteomes" id="UP000276133"/>
    </source>
</evidence>
<accession>A0A3M7Q3U9</accession>
<organism evidence="1 2">
    <name type="scientific">Brachionus plicatilis</name>
    <name type="common">Marine rotifer</name>
    <name type="synonym">Brachionus muelleri</name>
    <dbReference type="NCBI Taxonomy" id="10195"/>
    <lineage>
        <taxon>Eukaryota</taxon>
        <taxon>Metazoa</taxon>
        <taxon>Spiralia</taxon>
        <taxon>Gnathifera</taxon>
        <taxon>Rotifera</taxon>
        <taxon>Eurotatoria</taxon>
        <taxon>Monogononta</taxon>
        <taxon>Pseudotrocha</taxon>
        <taxon>Ploima</taxon>
        <taxon>Brachionidae</taxon>
        <taxon>Brachionus</taxon>
    </lineage>
</organism>
<sequence>MFMNCHHSSISIQTVTPIQIYSRIQQSLMSDKILTTNRVKYILHFVINALENLCSRCAHLIFHFVDKIKLQIFFDSGIIIHSCTNLEHTIRRTFPF</sequence>
<dbReference type="Proteomes" id="UP000276133">
    <property type="component" value="Unassembled WGS sequence"/>
</dbReference>
<evidence type="ECO:0000313" key="1">
    <source>
        <dbReference type="EMBL" id="RNA05638.1"/>
    </source>
</evidence>
<reference evidence="1 2" key="1">
    <citation type="journal article" date="2018" name="Sci. Rep.">
        <title>Genomic signatures of local adaptation to the degree of environmental predictability in rotifers.</title>
        <authorList>
            <person name="Franch-Gras L."/>
            <person name="Hahn C."/>
            <person name="Garcia-Roger E.M."/>
            <person name="Carmona M.J."/>
            <person name="Serra M."/>
            <person name="Gomez A."/>
        </authorList>
    </citation>
    <scope>NUCLEOTIDE SEQUENCE [LARGE SCALE GENOMIC DNA]</scope>
    <source>
        <strain evidence="1">HYR1</strain>
    </source>
</reference>
<dbReference type="EMBL" id="REGN01007653">
    <property type="protein sequence ID" value="RNA05638.1"/>
    <property type="molecule type" value="Genomic_DNA"/>
</dbReference>
<gene>
    <name evidence="1" type="ORF">BpHYR1_041854</name>
</gene>
<name>A0A3M7Q3U9_BRAPC</name>
<dbReference type="AlphaFoldDB" id="A0A3M7Q3U9"/>
<protein>
    <submittedName>
        <fullName evidence="1">Uncharacterized protein</fullName>
    </submittedName>
</protein>
<proteinExistence type="predicted"/>
<comment type="caution">
    <text evidence="1">The sequence shown here is derived from an EMBL/GenBank/DDBJ whole genome shotgun (WGS) entry which is preliminary data.</text>
</comment>